<reference evidence="2" key="1">
    <citation type="submission" date="2019-02" db="EMBL/GenBank/DDBJ databases">
        <title>Glaciihabitans arcticus sp. nov., a psychrotolerant bacterium isolated from polar soil.</title>
        <authorList>
            <person name="Dahal R.H."/>
        </authorList>
    </citation>
    <scope>NUCLEOTIDE SEQUENCE [LARGE SCALE GENOMIC DNA]</scope>
    <source>
        <strain evidence="2">RP-3-7</strain>
    </source>
</reference>
<dbReference type="AlphaFoldDB" id="A0A4Q9GUC6"/>
<gene>
    <name evidence="1" type="ORF">EYE40_04770</name>
</gene>
<evidence type="ECO:0000313" key="2">
    <source>
        <dbReference type="Proteomes" id="UP000294194"/>
    </source>
</evidence>
<name>A0A4Q9GUC6_9MICO</name>
<organism evidence="1 2">
    <name type="scientific">Glaciihabitans arcticus</name>
    <dbReference type="NCBI Taxonomy" id="2668039"/>
    <lineage>
        <taxon>Bacteria</taxon>
        <taxon>Bacillati</taxon>
        <taxon>Actinomycetota</taxon>
        <taxon>Actinomycetes</taxon>
        <taxon>Micrococcales</taxon>
        <taxon>Microbacteriaceae</taxon>
        <taxon>Glaciihabitans</taxon>
    </lineage>
</organism>
<dbReference type="RefSeq" id="WP_130980877.1">
    <property type="nucleotide sequence ID" value="NZ_SISG01000001.1"/>
</dbReference>
<evidence type="ECO:0000313" key="1">
    <source>
        <dbReference type="EMBL" id="TBN56767.1"/>
    </source>
</evidence>
<accession>A0A4Q9GUC6</accession>
<proteinExistence type="predicted"/>
<sequence length="126" mass="13130">MDDEAMRALAAAYWAEPGGDEWAVVEDYASANSPELPGAIAAMVETVPADTSLSMIGTGPIETLTHGGATGPDVVAVLRATRLSSQVLTEILSGVWPSILAELGMGQHLRGLLSTADLERLLNRTA</sequence>
<protein>
    <submittedName>
        <fullName evidence="1">Uncharacterized protein</fullName>
    </submittedName>
</protein>
<dbReference type="Proteomes" id="UP000294194">
    <property type="component" value="Unassembled WGS sequence"/>
</dbReference>
<comment type="caution">
    <text evidence="1">The sequence shown here is derived from an EMBL/GenBank/DDBJ whole genome shotgun (WGS) entry which is preliminary data.</text>
</comment>
<keyword evidence="2" id="KW-1185">Reference proteome</keyword>
<dbReference type="EMBL" id="SISG01000001">
    <property type="protein sequence ID" value="TBN56767.1"/>
    <property type="molecule type" value="Genomic_DNA"/>
</dbReference>